<dbReference type="EMBL" id="JBHMAX010000006">
    <property type="protein sequence ID" value="MFB9731026.1"/>
    <property type="molecule type" value="Genomic_DNA"/>
</dbReference>
<evidence type="ECO:0000313" key="3">
    <source>
        <dbReference type="Proteomes" id="UP001589613"/>
    </source>
</evidence>
<organism evidence="2 3">
    <name type="scientific">Ornithinimicrobium kibberense</name>
    <dbReference type="NCBI Taxonomy" id="282060"/>
    <lineage>
        <taxon>Bacteria</taxon>
        <taxon>Bacillati</taxon>
        <taxon>Actinomycetota</taxon>
        <taxon>Actinomycetes</taxon>
        <taxon>Micrococcales</taxon>
        <taxon>Ornithinimicrobiaceae</taxon>
        <taxon>Ornithinimicrobium</taxon>
    </lineage>
</organism>
<gene>
    <name evidence="2" type="ORF">ACFFN0_03095</name>
</gene>
<evidence type="ECO:0000313" key="2">
    <source>
        <dbReference type="EMBL" id="MFB9731026.1"/>
    </source>
</evidence>
<feature type="signal peptide" evidence="1">
    <location>
        <begin position="1"/>
        <end position="19"/>
    </location>
</feature>
<accession>A0ABV5UZQ6</accession>
<reference evidence="2 3" key="1">
    <citation type="submission" date="2024-09" db="EMBL/GenBank/DDBJ databases">
        <authorList>
            <person name="Sun Q."/>
            <person name="Mori K."/>
        </authorList>
    </citation>
    <scope>NUCLEOTIDE SEQUENCE [LARGE SCALE GENOMIC DNA]</scope>
    <source>
        <strain evidence="2 3">JCM 12763</strain>
    </source>
</reference>
<sequence>MKRSRALPALALTAALTLAGCSGVGSDPGVSVNGQEFSVAELQEATAQLNEAAEQPAGPQQVVADLALLPLLEEVFAGSPADLSENQVRKVLSAGGVDDPGPATLAAATSRQYQLRLGDPAIMQDPEMAEVVQRAQAVTQEDLAAVDVEVNPRYGDWDVDNGGVVPEVPEWIRFDTAG</sequence>
<keyword evidence="3" id="KW-1185">Reference proteome</keyword>
<keyword evidence="1" id="KW-0732">Signal</keyword>
<dbReference type="RefSeq" id="WP_141337333.1">
    <property type="nucleotide sequence ID" value="NZ_JBHMAX010000006.1"/>
</dbReference>
<proteinExistence type="predicted"/>
<protein>
    <recommendedName>
        <fullName evidence="4">SurA-like protein</fullName>
    </recommendedName>
</protein>
<dbReference type="Proteomes" id="UP001589613">
    <property type="component" value="Unassembled WGS sequence"/>
</dbReference>
<name>A0ABV5UZQ6_9MICO</name>
<dbReference type="PROSITE" id="PS51257">
    <property type="entry name" value="PROKAR_LIPOPROTEIN"/>
    <property type="match status" value="1"/>
</dbReference>
<evidence type="ECO:0008006" key="4">
    <source>
        <dbReference type="Google" id="ProtNLM"/>
    </source>
</evidence>
<feature type="chain" id="PRO_5046830208" description="SurA-like protein" evidence="1">
    <location>
        <begin position="20"/>
        <end position="178"/>
    </location>
</feature>
<evidence type="ECO:0000256" key="1">
    <source>
        <dbReference type="SAM" id="SignalP"/>
    </source>
</evidence>
<comment type="caution">
    <text evidence="2">The sequence shown here is derived from an EMBL/GenBank/DDBJ whole genome shotgun (WGS) entry which is preliminary data.</text>
</comment>